<keyword evidence="5" id="KW-0963">Cytoplasm</keyword>
<keyword evidence="8" id="KW-0969">Cilium</keyword>
<comment type="function">
    <text evidence="1">Dynein-attachment factor required for cilia motility.</text>
</comment>
<proteinExistence type="evidence at transcript level"/>
<evidence type="ECO:0000313" key="13">
    <source>
        <dbReference type="EMBL" id="JAI55265.1"/>
    </source>
</evidence>
<dbReference type="PANTHER" id="PTHR28572">
    <property type="entry name" value="COILED-COIL DOMAIN-CONTAINING PROTEIN 103"/>
    <property type="match status" value="1"/>
</dbReference>
<dbReference type="InterPro" id="IPR042422">
    <property type="entry name" value="CC103"/>
</dbReference>
<organism evidence="13">
    <name type="scientific">Rhodnius neglectus</name>
    <dbReference type="NCBI Taxonomy" id="72488"/>
    <lineage>
        <taxon>Eukaryota</taxon>
        <taxon>Metazoa</taxon>
        <taxon>Ecdysozoa</taxon>
        <taxon>Arthropoda</taxon>
        <taxon>Hexapoda</taxon>
        <taxon>Insecta</taxon>
        <taxon>Pterygota</taxon>
        <taxon>Neoptera</taxon>
        <taxon>Paraneoptera</taxon>
        <taxon>Hemiptera</taxon>
        <taxon>Heteroptera</taxon>
        <taxon>Panheteroptera</taxon>
        <taxon>Cimicomorpha</taxon>
        <taxon>Reduviidae</taxon>
        <taxon>Triatominae</taxon>
        <taxon>Rhodnius</taxon>
    </lineage>
</organism>
<evidence type="ECO:0000256" key="8">
    <source>
        <dbReference type="ARBA" id="ARBA00023069"/>
    </source>
</evidence>
<evidence type="ECO:0000259" key="12">
    <source>
        <dbReference type="Pfam" id="PF15867"/>
    </source>
</evidence>
<dbReference type="GO" id="GO:0031514">
    <property type="term" value="C:motile cilium"/>
    <property type="evidence" value="ECO:0007669"/>
    <property type="project" value="UniProtKB-SubCell"/>
</dbReference>
<comment type="subcellular location">
    <subcellularLocation>
        <location evidence="2">Cell projection</location>
        <location evidence="2">Cilium</location>
        <location evidence="2">Flagellum</location>
    </subcellularLocation>
    <subcellularLocation>
        <location evidence="3">Cytoplasm</location>
    </subcellularLocation>
</comment>
<dbReference type="Pfam" id="PF15867">
    <property type="entry name" value="Dynein_attach_N"/>
    <property type="match status" value="1"/>
</dbReference>
<keyword evidence="9" id="KW-0966">Cell projection</keyword>
<evidence type="ECO:0000256" key="5">
    <source>
        <dbReference type="ARBA" id="ARBA00022490"/>
    </source>
</evidence>
<feature type="non-terminal residue" evidence="13">
    <location>
        <position position="1"/>
    </location>
</feature>
<dbReference type="PANTHER" id="PTHR28572:SF1">
    <property type="entry name" value="COILED-COIL DOMAIN-CONTAINING PROTEIN 103"/>
    <property type="match status" value="1"/>
</dbReference>
<evidence type="ECO:0000256" key="9">
    <source>
        <dbReference type="ARBA" id="ARBA00023273"/>
    </source>
</evidence>
<keyword evidence="7" id="KW-0282">Flagellum</keyword>
<dbReference type="GO" id="GO:0036157">
    <property type="term" value="C:outer dynein arm"/>
    <property type="evidence" value="ECO:0007669"/>
    <property type="project" value="InterPro"/>
</dbReference>
<evidence type="ECO:0000256" key="7">
    <source>
        <dbReference type="ARBA" id="ARBA00022846"/>
    </source>
</evidence>
<feature type="domain" description="RNA-polymerase II-associated protein 3-like C-terminal" evidence="11">
    <location>
        <begin position="112"/>
        <end position="188"/>
    </location>
</feature>
<evidence type="ECO:0000256" key="10">
    <source>
        <dbReference type="ARBA" id="ARBA00049986"/>
    </source>
</evidence>
<evidence type="ECO:0000259" key="11">
    <source>
        <dbReference type="Pfam" id="PF13877"/>
    </source>
</evidence>
<evidence type="ECO:0000256" key="1">
    <source>
        <dbReference type="ARBA" id="ARBA00004048"/>
    </source>
</evidence>
<feature type="domain" description="Dynein attachment factor N-terminal" evidence="12">
    <location>
        <begin position="1"/>
        <end position="68"/>
    </location>
</feature>
<comment type="subunit">
    <text evidence="4">Homodimer.</text>
</comment>
<dbReference type="InterPro" id="IPR031733">
    <property type="entry name" value="Dynein_attach_N"/>
</dbReference>
<dbReference type="GO" id="GO:0007368">
    <property type="term" value="P:determination of left/right symmetry"/>
    <property type="evidence" value="ECO:0007669"/>
    <property type="project" value="TreeGrafter"/>
</dbReference>
<name>A0A0P4VX68_9HEMI</name>
<dbReference type="GO" id="GO:0005576">
    <property type="term" value="C:extracellular region"/>
    <property type="evidence" value="ECO:0007669"/>
    <property type="project" value="GOC"/>
</dbReference>
<evidence type="ECO:0000256" key="4">
    <source>
        <dbReference type="ARBA" id="ARBA00011738"/>
    </source>
</evidence>
<comment type="similarity">
    <text evidence="10">Belongs to the DNAAF19/PR46b family.</text>
</comment>
<dbReference type="EMBL" id="GDKW01001330">
    <property type="protein sequence ID" value="JAI55265.1"/>
    <property type="molecule type" value="mRNA"/>
</dbReference>
<accession>A0A0P4VX68</accession>
<dbReference type="GO" id="GO:0036159">
    <property type="term" value="P:inner dynein arm assembly"/>
    <property type="evidence" value="ECO:0007669"/>
    <property type="project" value="TreeGrafter"/>
</dbReference>
<protein>
    <submittedName>
        <fullName evidence="13">Putative coiled-coil domain-containing protein</fullName>
    </submittedName>
</protein>
<evidence type="ECO:0000256" key="6">
    <source>
        <dbReference type="ARBA" id="ARBA00022794"/>
    </source>
</evidence>
<keyword evidence="6" id="KW-0970">Cilium biogenesis/degradation</keyword>
<dbReference type="AlphaFoldDB" id="A0A0P4VX68"/>
<evidence type="ECO:0000256" key="3">
    <source>
        <dbReference type="ARBA" id="ARBA00004496"/>
    </source>
</evidence>
<sequence>NFKTLEKELQTSIEKDKLYWQQNDAKFRAVADHRVTYDQFREIVNAAHLKPLEKHDRISADKMKTIWNPVSVKKKSQDFEKKSEMDQQLNFTENEHSCCKTWTSIISRLKEKEPPHTRYQWLKSIGSPELIKAFSNGIPVGMLGEILEALATFPPETNDIVAVVRILNALAESERFRLSLEFLSCSERDTITYLLDKISKSLIDRQQDLAENNVTEWTLDLLRNKYSLTGNHKQEQNTSN</sequence>
<evidence type="ECO:0000256" key="2">
    <source>
        <dbReference type="ARBA" id="ARBA00004230"/>
    </source>
</evidence>
<reference evidence="13" key="1">
    <citation type="journal article" date="2016" name="PLoS Negl. Trop. Dis.">
        <title>A Deep Insight into the Sialome of Rhodnius neglectus, a Vector of Chagas Disease.</title>
        <authorList>
            <person name="Santiago P.B."/>
            <person name="Assumpcao T.C."/>
            <person name="Araujo C.N."/>
            <person name="Bastos I.M."/>
            <person name="Neves D."/>
            <person name="Silva I.G."/>
            <person name="Charneau S."/>
            <person name="Queiroz R.M."/>
            <person name="Raiol T."/>
            <person name="Oliveira J.V."/>
            <person name="Sousa M.V."/>
            <person name="Calvo E."/>
            <person name="Ribeiro J.M."/>
            <person name="Santana J.M."/>
        </authorList>
    </citation>
    <scope>NUCLEOTIDE SEQUENCE</scope>
    <source>
        <tissue evidence="13">Salivary glands</tissue>
    </source>
</reference>
<dbReference type="Pfam" id="PF13877">
    <property type="entry name" value="RPAP3_C"/>
    <property type="match status" value="1"/>
</dbReference>
<dbReference type="GO" id="GO:0003351">
    <property type="term" value="P:epithelial cilium movement involved in extracellular fluid movement"/>
    <property type="evidence" value="ECO:0007669"/>
    <property type="project" value="TreeGrafter"/>
</dbReference>
<dbReference type="InterPro" id="IPR025986">
    <property type="entry name" value="RPAP3-like_C"/>
</dbReference>